<accession>A0A411Z1E5</accession>
<name>A0A411Z1E5_9RHOB</name>
<sequence>MPSETERSYLRLAVAASAHSQRFALSGYTLGSLSDEQVFDIGRDLVRLFEQRFEAEIKKAPPGKPEAPCGSFGGARARQRLRDQ</sequence>
<feature type="region of interest" description="Disordered" evidence="1">
    <location>
        <begin position="60"/>
        <end position="84"/>
    </location>
</feature>
<dbReference type="AlphaFoldDB" id="A0A411Z1E5"/>
<protein>
    <submittedName>
        <fullName evidence="2">Uncharacterized protein</fullName>
    </submittedName>
</protein>
<dbReference type="EMBL" id="QWEY01000006">
    <property type="protein sequence ID" value="RGP36867.1"/>
    <property type="molecule type" value="Genomic_DNA"/>
</dbReference>
<keyword evidence="3" id="KW-1185">Reference proteome</keyword>
<comment type="caution">
    <text evidence="2">The sequence shown here is derived from an EMBL/GenBank/DDBJ whole genome shotgun (WGS) entry which is preliminary data.</text>
</comment>
<dbReference type="Proteomes" id="UP000284547">
    <property type="component" value="Unassembled WGS sequence"/>
</dbReference>
<proteinExistence type="predicted"/>
<evidence type="ECO:0000313" key="3">
    <source>
        <dbReference type="Proteomes" id="UP000284547"/>
    </source>
</evidence>
<gene>
    <name evidence="2" type="ORF">D1012_11960</name>
</gene>
<evidence type="ECO:0000313" key="2">
    <source>
        <dbReference type="EMBL" id="RGP36867.1"/>
    </source>
</evidence>
<reference evidence="2 3" key="1">
    <citation type="submission" date="2018-08" db="EMBL/GenBank/DDBJ databases">
        <title>Flavobacterium tibetense sp. nov., isolated from a wetland YonghuCo on Tibetan Plateau.</title>
        <authorList>
            <person name="Phurbu D."/>
            <person name="Lu H."/>
            <person name="Xing P."/>
        </authorList>
    </citation>
    <scope>NUCLEOTIDE SEQUENCE [LARGE SCALE GENOMIC DNA]</scope>
    <source>
        <strain evidence="2 3">DJC</strain>
    </source>
</reference>
<organism evidence="2 3">
    <name type="scientific">Pseudotabrizicola alkalilacus</name>
    <dbReference type="NCBI Taxonomy" id="2305252"/>
    <lineage>
        <taxon>Bacteria</taxon>
        <taxon>Pseudomonadati</taxon>
        <taxon>Pseudomonadota</taxon>
        <taxon>Alphaproteobacteria</taxon>
        <taxon>Rhodobacterales</taxon>
        <taxon>Paracoccaceae</taxon>
        <taxon>Pseudotabrizicola</taxon>
    </lineage>
</organism>
<dbReference type="RefSeq" id="WP_118152482.1">
    <property type="nucleotide sequence ID" value="NZ_QWEY01000006.1"/>
</dbReference>
<evidence type="ECO:0000256" key="1">
    <source>
        <dbReference type="SAM" id="MobiDB-lite"/>
    </source>
</evidence>
<dbReference type="OrthoDB" id="9862905at2"/>